<organism evidence="2 3">
    <name type="scientific">Haloferula sargassicola</name>
    <dbReference type="NCBI Taxonomy" id="490096"/>
    <lineage>
        <taxon>Bacteria</taxon>
        <taxon>Pseudomonadati</taxon>
        <taxon>Verrucomicrobiota</taxon>
        <taxon>Verrucomicrobiia</taxon>
        <taxon>Verrucomicrobiales</taxon>
        <taxon>Verrucomicrobiaceae</taxon>
        <taxon>Haloferula</taxon>
    </lineage>
</organism>
<evidence type="ECO:0000313" key="3">
    <source>
        <dbReference type="Proteomes" id="UP001476282"/>
    </source>
</evidence>
<comment type="caution">
    <text evidence="2">The sequence shown here is derived from an EMBL/GenBank/DDBJ whole genome shotgun (WGS) entry which is preliminary data.</text>
</comment>
<name>A0ABP9UM40_9BACT</name>
<dbReference type="Proteomes" id="UP001476282">
    <property type="component" value="Unassembled WGS sequence"/>
</dbReference>
<keyword evidence="3" id="KW-1185">Reference proteome</keyword>
<evidence type="ECO:0000313" key="2">
    <source>
        <dbReference type="EMBL" id="GAA5482655.1"/>
    </source>
</evidence>
<accession>A0ABP9UM40</accession>
<sequence>MSSDLLMSLRPTAFRSWLVLALGLAGATSSQAALIITYAESPGEMQTTLTSTQVFTFNSLPGNSRQSNVSWAGVGTINQVYVRSADQYGGATLDGLTTGTNTNYAVQSTSVGGGSATSSTTLTFAAEQAYFGLWWSAGDPNNQLQFYKNSVLVAQYSTLTLLDAVAADAGYKGNPTTAFVGKNAGEGYAFVNFFGLEGTTWDTIVFTNTANTGFESDNWTTRFEAYGTLPGEDPDELPGKEVAKVTGTRVETLPEPTAVVFAGLGGLLALVRRRRAV</sequence>
<feature type="chain" id="PRO_5045870373" description="PEP-CTERM protein-sorting domain-containing protein" evidence="1">
    <location>
        <begin position="33"/>
        <end position="277"/>
    </location>
</feature>
<gene>
    <name evidence="2" type="ORF">Hsar01_01878</name>
</gene>
<feature type="signal peptide" evidence="1">
    <location>
        <begin position="1"/>
        <end position="32"/>
    </location>
</feature>
<dbReference type="EMBL" id="BAABRI010000009">
    <property type="protein sequence ID" value="GAA5482655.1"/>
    <property type="molecule type" value="Genomic_DNA"/>
</dbReference>
<proteinExistence type="predicted"/>
<evidence type="ECO:0008006" key="4">
    <source>
        <dbReference type="Google" id="ProtNLM"/>
    </source>
</evidence>
<dbReference type="RefSeq" id="WP_353566790.1">
    <property type="nucleotide sequence ID" value="NZ_BAABRI010000009.1"/>
</dbReference>
<keyword evidence="1" id="KW-0732">Signal</keyword>
<evidence type="ECO:0000256" key="1">
    <source>
        <dbReference type="SAM" id="SignalP"/>
    </source>
</evidence>
<reference evidence="2 3" key="1">
    <citation type="submission" date="2024-02" db="EMBL/GenBank/DDBJ databases">
        <title>Haloferula sargassicola NBRC 104335.</title>
        <authorList>
            <person name="Ichikawa N."/>
            <person name="Katano-Makiyama Y."/>
            <person name="Hidaka K."/>
        </authorList>
    </citation>
    <scope>NUCLEOTIDE SEQUENCE [LARGE SCALE GENOMIC DNA]</scope>
    <source>
        <strain evidence="2 3">NBRC 104335</strain>
    </source>
</reference>
<protein>
    <recommendedName>
        <fullName evidence="4">PEP-CTERM protein-sorting domain-containing protein</fullName>
    </recommendedName>
</protein>